<feature type="transmembrane region" description="Helical" evidence="2">
    <location>
        <begin position="57"/>
        <end position="77"/>
    </location>
</feature>
<evidence type="ECO:0000256" key="2">
    <source>
        <dbReference type="SAM" id="Phobius"/>
    </source>
</evidence>
<evidence type="ECO:0000313" key="5">
    <source>
        <dbReference type="EMBL" id="MUN38242.1"/>
    </source>
</evidence>
<accession>A0A7K1L1H0</accession>
<evidence type="ECO:0000256" key="1">
    <source>
        <dbReference type="SAM" id="MobiDB-lite"/>
    </source>
</evidence>
<evidence type="ECO:0000313" key="6">
    <source>
        <dbReference type="Proteomes" id="UP000432015"/>
    </source>
</evidence>
<sequence length="677" mass="71415">MNGPDPNVTRPTPIPIPARRPPARHSASAQAKPPVPVPAPSPAPAPPKKKQGRMGKVVTTLLVLGLAGGGAYAYRVYIADDSGMPDVNDVSAESAKQQATLVDQEDMRIMQIRAKQESDLAGGGAAAAAARVPRVLASANGRTLMLPQRRQPYYVAELAKLAGQDFQKQSDGSYLLGVNIMVAAGGKLILQSSTGPLTIRMRSIPGQFTSIVSAGGTVRINGSAQNPVRFSSWNDSKRVPDTQVSDGRAYIRAIGGQFDMKYTQVSDLGFWSGRTGGVALTGSDRPDSAAEPAGTPGPQRAVRLPNGTNEGTRGNREEVEVTPAGGRGGGTFYVPAANLVSGAIEQSSFTGDAYGLFVTASNQTRIASNTIKDSLVHGVVLHRFAKNATIENTTVSGSRGDGFVLSRGTEGVRVTHCTSEKNGGNGFTLNGQPLADGPSASGEAITPFGGNLISSSVIRNNRRYGVELLGGDNVTVQTSQIIGGDMGIVMRAQATRVQITGNQVRNAKRQGIVLRDGARGGTVSGNVIVGGKTALYVRDASSLISGNTVQSAHRHGLTLRGNVTGTTIRGNTISGAGTSVMDVDRATGKFAETGNNTSGWHKTAGFWTWVKRVFKPMNIIWAGVFLLVAVSMFRSRGDGMRIGRRGAHPYERQTKLEERPVRLLRRVVDDTEGVVRR</sequence>
<keyword evidence="2" id="KW-0472">Membrane</keyword>
<dbReference type="Proteomes" id="UP000432015">
    <property type="component" value="Unassembled WGS sequence"/>
</dbReference>
<dbReference type="InterPro" id="IPR012334">
    <property type="entry name" value="Pectin_lyas_fold"/>
</dbReference>
<dbReference type="InterPro" id="IPR039448">
    <property type="entry name" value="Beta_helix"/>
</dbReference>
<keyword evidence="2" id="KW-0812">Transmembrane</keyword>
<dbReference type="SUPFAM" id="SSF51126">
    <property type="entry name" value="Pectin lyase-like"/>
    <property type="match status" value="1"/>
</dbReference>
<dbReference type="Pfam" id="PF05048">
    <property type="entry name" value="NosD"/>
    <property type="match status" value="1"/>
</dbReference>
<dbReference type="InterPro" id="IPR007742">
    <property type="entry name" value="NosD_dom"/>
</dbReference>
<reference evidence="5 6" key="1">
    <citation type="submission" date="2019-11" db="EMBL/GenBank/DDBJ databases">
        <authorList>
            <person name="Cao P."/>
        </authorList>
    </citation>
    <scope>NUCLEOTIDE SEQUENCE [LARGE SCALE GENOMIC DNA]</scope>
    <source>
        <strain evidence="5 6">NEAU-AAG5</strain>
    </source>
</reference>
<dbReference type="RefSeq" id="WP_156217373.1">
    <property type="nucleotide sequence ID" value="NZ_WOFH01000005.1"/>
</dbReference>
<keyword evidence="2" id="KW-1133">Transmembrane helix</keyword>
<feature type="transmembrane region" description="Helical" evidence="2">
    <location>
        <begin position="619"/>
        <end position="635"/>
    </location>
</feature>
<dbReference type="Gene3D" id="2.160.20.10">
    <property type="entry name" value="Single-stranded right-handed beta-helix, Pectin lyase-like"/>
    <property type="match status" value="1"/>
</dbReference>
<gene>
    <name evidence="5" type="ORF">GNZ18_16745</name>
</gene>
<protein>
    <submittedName>
        <fullName evidence="5">Right-handed parallel beta-helix repeat-containing protein</fullName>
    </submittedName>
</protein>
<dbReference type="EMBL" id="WOFH01000005">
    <property type="protein sequence ID" value="MUN38242.1"/>
    <property type="molecule type" value="Genomic_DNA"/>
</dbReference>
<organism evidence="5 6">
    <name type="scientific">Actinomadura litoris</name>
    <dbReference type="NCBI Taxonomy" id="2678616"/>
    <lineage>
        <taxon>Bacteria</taxon>
        <taxon>Bacillati</taxon>
        <taxon>Actinomycetota</taxon>
        <taxon>Actinomycetes</taxon>
        <taxon>Streptosporangiales</taxon>
        <taxon>Thermomonosporaceae</taxon>
        <taxon>Actinomadura</taxon>
    </lineage>
</organism>
<feature type="compositionally biased region" description="Pro residues" evidence="1">
    <location>
        <begin position="33"/>
        <end position="46"/>
    </location>
</feature>
<dbReference type="InterPro" id="IPR011050">
    <property type="entry name" value="Pectin_lyase_fold/virulence"/>
</dbReference>
<dbReference type="Pfam" id="PF13229">
    <property type="entry name" value="Beta_helix"/>
    <property type="match status" value="1"/>
</dbReference>
<dbReference type="AlphaFoldDB" id="A0A7K1L1H0"/>
<name>A0A7K1L1H0_9ACTN</name>
<keyword evidence="6" id="KW-1185">Reference proteome</keyword>
<proteinExistence type="predicted"/>
<feature type="region of interest" description="Disordered" evidence="1">
    <location>
        <begin position="1"/>
        <end position="54"/>
    </location>
</feature>
<evidence type="ECO:0000259" key="3">
    <source>
        <dbReference type="Pfam" id="PF05048"/>
    </source>
</evidence>
<feature type="domain" description="Periplasmic copper-binding protein NosD beta helix" evidence="3">
    <location>
        <begin position="451"/>
        <end position="584"/>
    </location>
</feature>
<feature type="region of interest" description="Disordered" evidence="1">
    <location>
        <begin position="281"/>
        <end position="326"/>
    </location>
</feature>
<feature type="domain" description="Right handed beta helix" evidence="4">
    <location>
        <begin position="341"/>
        <end position="431"/>
    </location>
</feature>
<comment type="caution">
    <text evidence="5">The sequence shown here is derived from an EMBL/GenBank/DDBJ whole genome shotgun (WGS) entry which is preliminary data.</text>
</comment>
<dbReference type="InterPro" id="IPR006626">
    <property type="entry name" value="PbH1"/>
</dbReference>
<evidence type="ECO:0000259" key="4">
    <source>
        <dbReference type="Pfam" id="PF13229"/>
    </source>
</evidence>
<dbReference type="SMART" id="SM00710">
    <property type="entry name" value="PbH1"/>
    <property type="match status" value="9"/>
</dbReference>